<evidence type="ECO:0000259" key="2">
    <source>
        <dbReference type="Pfam" id="PF13472"/>
    </source>
</evidence>
<feature type="signal peptide" evidence="1">
    <location>
        <begin position="1"/>
        <end position="18"/>
    </location>
</feature>
<dbReference type="Pfam" id="PF13472">
    <property type="entry name" value="Lipase_GDSL_2"/>
    <property type="match status" value="1"/>
</dbReference>
<sequence>MRTVRAFLLSLACLLTLACPTGFPFDWLPDGMLAAGSAIAQETGSQETQPKLRILAFGDSLTAGYGLSEAEGFTTQLSQALAKMGRPAEVINGGVSGDTTAGGLARIDWALADKPQIMVLELGANDMLRGLPPAAARANLQQIIAKAKAANTAILLVGMRAPANLGADYQHDFDAIYPDLAKAQNLPLYPFLLDGVAGDPSLNQADGIHPNAAGVAIIVKRLLPSLIKVMDQVQAADKSDAGGSKQGAG</sequence>
<dbReference type="Gene3D" id="3.40.50.1110">
    <property type="entry name" value="SGNH hydrolase"/>
    <property type="match status" value="1"/>
</dbReference>
<evidence type="ECO:0000313" key="3">
    <source>
        <dbReference type="EMBL" id="MDY0882050.1"/>
    </source>
</evidence>
<comment type="caution">
    <text evidence="3">The sequence shown here is derived from an EMBL/GenBank/DDBJ whole genome shotgun (WGS) entry which is preliminary data.</text>
</comment>
<feature type="chain" id="PRO_5047337648" evidence="1">
    <location>
        <begin position="19"/>
        <end position="249"/>
    </location>
</feature>
<dbReference type="CDD" id="cd01822">
    <property type="entry name" value="Lysophospholipase_L1_like"/>
    <property type="match status" value="1"/>
</dbReference>
<feature type="domain" description="SGNH hydrolase-type esterase" evidence="2">
    <location>
        <begin position="56"/>
        <end position="216"/>
    </location>
</feature>
<evidence type="ECO:0000313" key="4">
    <source>
        <dbReference type="Proteomes" id="UP001279642"/>
    </source>
</evidence>
<dbReference type="InterPro" id="IPR013830">
    <property type="entry name" value="SGNH_hydro"/>
</dbReference>
<dbReference type="SUPFAM" id="SSF52266">
    <property type="entry name" value="SGNH hydrolase"/>
    <property type="match status" value="1"/>
</dbReference>
<dbReference type="PANTHER" id="PTHR30383:SF24">
    <property type="entry name" value="THIOESTERASE 1_PROTEASE 1_LYSOPHOSPHOLIPASE L1"/>
    <property type="match status" value="1"/>
</dbReference>
<protein>
    <submittedName>
        <fullName evidence="3">Arylesterase</fullName>
    </submittedName>
</protein>
<accession>A0ABU5E8X1</accession>
<dbReference type="InterPro" id="IPR008265">
    <property type="entry name" value="Lipase_GDSL_AS"/>
</dbReference>
<dbReference type="Proteomes" id="UP001279642">
    <property type="component" value="Unassembled WGS sequence"/>
</dbReference>
<dbReference type="EMBL" id="JAXCLW010000001">
    <property type="protein sequence ID" value="MDY0882050.1"/>
    <property type="molecule type" value="Genomic_DNA"/>
</dbReference>
<dbReference type="PROSITE" id="PS51257">
    <property type="entry name" value="PROKAR_LIPOPROTEIN"/>
    <property type="match status" value="1"/>
</dbReference>
<name>A0ABU5E8X1_9PROT</name>
<reference evidence="3 4" key="1">
    <citation type="journal article" date="2016" name="Antonie Van Leeuwenhoek">
        <title>Dongia soli sp. nov., isolated from soil from Dokdo, Korea.</title>
        <authorList>
            <person name="Kim D.U."/>
            <person name="Lee H."/>
            <person name="Kim H."/>
            <person name="Kim S.G."/>
            <person name="Ka J.O."/>
        </authorList>
    </citation>
    <scope>NUCLEOTIDE SEQUENCE [LARGE SCALE GENOMIC DNA]</scope>
    <source>
        <strain evidence="3 4">D78</strain>
    </source>
</reference>
<dbReference type="InterPro" id="IPR051532">
    <property type="entry name" value="Ester_Hydrolysis_Enzymes"/>
</dbReference>
<keyword evidence="4" id="KW-1185">Reference proteome</keyword>
<dbReference type="RefSeq" id="WP_320507083.1">
    <property type="nucleotide sequence ID" value="NZ_JAXCLW010000001.1"/>
</dbReference>
<proteinExistence type="predicted"/>
<keyword evidence="1" id="KW-0732">Signal</keyword>
<gene>
    <name evidence="3" type="ORF">SMD27_04280</name>
</gene>
<evidence type="ECO:0000256" key="1">
    <source>
        <dbReference type="SAM" id="SignalP"/>
    </source>
</evidence>
<organism evidence="3 4">
    <name type="scientific">Dongia soli</name>
    <dbReference type="NCBI Taxonomy" id="600628"/>
    <lineage>
        <taxon>Bacteria</taxon>
        <taxon>Pseudomonadati</taxon>
        <taxon>Pseudomonadota</taxon>
        <taxon>Alphaproteobacteria</taxon>
        <taxon>Rhodospirillales</taxon>
        <taxon>Dongiaceae</taxon>
        <taxon>Dongia</taxon>
    </lineage>
</organism>
<dbReference type="PROSITE" id="PS01098">
    <property type="entry name" value="LIPASE_GDSL_SER"/>
    <property type="match status" value="1"/>
</dbReference>
<dbReference type="PANTHER" id="PTHR30383">
    <property type="entry name" value="THIOESTERASE 1/PROTEASE 1/LYSOPHOSPHOLIPASE L1"/>
    <property type="match status" value="1"/>
</dbReference>
<dbReference type="InterPro" id="IPR036514">
    <property type="entry name" value="SGNH_hydro_sf"/>
</dbReference>